<gene>
    <name evidence="8" type="ORF">IV64_GL000122</name>
</gene>
<keyword evidence="7" id="KW-0472">Membrane</keyword>
<evidence type="ECO:0000256" key="2">
    <source>
        <dbReference type="ARBA" id="ARBA00022729"/>
    </source>
</evidence>
<dbReference type="Proteomes" id="UP000051783">
    <property type="component" value="Unassembled WGS sequence"/>
</dbReference>
<keyword evidence="7" id="KW-0812">Transmembrane</keyword>
<dbReference type="OrthoDB" id="9803461at2"/>
<dbReference type="InterPro" id="IPR008928">
    <property type="entry name" value="6-hairpin_glycosidase_sf"/>
</dbReference>
<evidence type="ECO:0000256" key="4">
    <source>
        <dbReference type="ARBA" id="ARBA00023295"/>
    </source>
</evidence>
<evidence type="ECO:0000313" key="9">
    <source>
        <dbReference type="Proteomes" id="UP000051783"/>
    </source>
</evidence>
<dbReference type="GO" id="GO:0004553">
    <property type="term" value="F:hydrolase activity, hydrolyzing O-glycosyl compounds"/>
    <property type="evidence" value="ECO:0007669"/>
    <property type="project" value="InterPro"/>
</dbReference>
<protein>
    <recommendedName>
        <fullName evidence="6">Glucanase</fullName>
        <ecNumber evidence="6">3.2.1.-</ecNumber>
    </recommendedName>
</protein>
<accession>A0A0R2M5Y9</accession>
<feature type="active site" description="Nucleophile" evidence="5">
    <location>
        <position position="141"/>
    </location>
</feature>
<proteinExistence type="inferred from homology"/>
<dbReference type="InterPro" id="IPR019834">
    <property type="entry name" value="Glyco_hydro_8_CS"/>
</dbReference>
<dbReference type="EMBL" id="JQCL01000074">
    <property type="protein sequence ID" value="KRO08998.1"/>
    <property type="molecule type" value="Genomic_DNA"/>
</dbReference>
<evidence type="ECO:0000256" key="5">
    <source>
        <dbReference type="PROSITE-ProRule" id="PRU10058"/>
    </source>
</evidence>
<evidence type="ECO:0000313" key="8">
    <source>
        <dbReference type="EMBL" id="KRO08998.1"/>
    </source>
</evidence>
<name>A0A0R2M5Y9_9LACO</name>
<dbReference type="STRING" id="942150.IV64_GL000122"/>
<reference evidence="8 9" key="1">
    <citation type="journal article" date="2015" name="Genome Announc.">
        <title>Expanding the biotechnology potential of lactobacilli through comparative genomics of 213 strains and associated genera.</title>
        <authorList>
            <person name="Sun Z."/>
            <person name="Harris H.M."/>
            <person name="McCann A."/>
            <person name="Guo C."/>
            <person name="Argimon S."/>
            <person name="Zhang W."/>
            <person name="Yang X."/>
            <person name="Jeffery I.B."/>
            <person name="Cooney J.C."/>
            <person name="Kagawa T.F."/>
            <person name="Liu W."/>
            <person name="Song Y."/>
            <person name="Salvetti E."/>
            <person name="Wrobel A."/>
            <person name="Rasinkangas P."/>
            <person name="Parkhill J."/>
            <person name="Rea M.C."/>
            <person name="O'Sullivan O."/>
            <person name="Ritari J."/>
            <person name="Douillard F.P."/>
            <person name="Paul Ross R."/>
            <person name="Yang R."/>
            <person name="Briner A.E."/>
            <person name="Felis G.E."/>
            <person name="de Vos W.M."/>
            <person name="Barrangou R."/>
            <person name="Klaenhammer T.R."/>
            <person name="Caufield P.W."/>
            <person name="Cui Y."/>
            <person name="Zhang H."/>
            <person name="O'Toole P.W."/>
        </authorList>
    </citation>
    <scope>NUCLEOTIDE SEQUENCE [LARGE SCALE GENOMIC DNA]</scope>
    <source>
        <strain evidence="8 9">LMG 26013</strain>
    </source>
</reference>
<keyword evidence="4 6" id="KW-0326">Glycosidase</keyword>
<dbReference type="SUPFAM" id="SSF48208">
    <property type="entry name" value="Six-hairpin glycosidases"/>
    <property type="match status" value="1"/>
</dbReference>
<feature type="transmembrane region" description="Helical" evidence="7">
    <location>
        <begin position="7"/>
        <end position="26"/>
    </location>
</feature>
<dbReference type="PRINTS" id="PR00735">
    <property type="entry name" value="GLHYDRLASE8"/>
</dbReference>
<dbReference type="PROSITE" id="PS00812">
    <property type="entry name" value="GLYCOSYL_HYDROL_F8"/>
    <property type="match status" value="1"/>
</dbReference>
<dbReference type="PATRIC" id="fig|942150.3.peg.129"/>
<comment type="similarity">
    <text evidence="1 6">Belongs to the glycosyl hydrolase 8 (cellulase D) family.</text>
</comment>
<evidence type="ECO:0000256" key="7">
    <source>
        <dbReference type="SAM" id="Phobius"/>
    </source>
</evidence>
<comment type="caution">
    <text evidence="8">The sequence shown here is derived from an EMBL/GenBank/DDBJ whole genome shotgun (WGS) entry which is preliminary data.</text>
</comment>
<dbReference type="GO" id="GO:0000272">
    <property type="term" value="P:polysaccharide catabolic process"/>
    <property type="evidence" value="ECO:0007669"/>
    <property type="project" value="UniProtKB-KW"/>
</dbReference>
<evidence type="ECO:0000256" key="3">
    <source>
        <dbReference type="ARBA" id="ARBA00022801"/>
    </source>
</evidence>
<dbReference type="Gene3D" id="1.50.10.10">
    <property type="match status" value="1"/>
</dbReference>
<keyword evidence="6" id="KW-0624">Polysaccharide degradation</keyword>
<keyword evidence="7" id="KW-1133">Transmembrane helix</keyword>
<keyword evidence="9" id="KW-1185">Reference proteome</keyword>
<keyword evidence="3 6" id="KW-0378">Hydrolase</keyword>
<dbReference type="InterPro" id="IPR002037">
    <property type="entry name" value="Glyco_hydro_8"/>
</dbReference>
<evidence type="ECO:0000256" key="6">
    <source>
        <dbReference type="RuleBase" id="RU361167"/>
    </source>
</evidence>
<dbReference type="AlphaFoldDB" id="A0A0R2M5Y9"/>
<evidence type="ECO:0000256" key="1">
    <source>
        <dbReference type="ARBA" id="ARBA00009209"/>
    </source>
</evidence>
<organism evidence="8 9">
    <name type="scientific">Lactiplantibacillus xiangfangensis</name>
    <dbReference type="NCBI Taxonomy" id="942150"/>
    <lineage>
        <taxon>Bacteria</taxon>
        <taxon>Bacillati</taxon>
        <taxon>Bacillota</taxon>
        <taxon>Bacilli</taxon>
        <taxon>Lactobacillales</taxon>
        <taxon>Lactobacillaceae</taxon>
        <taxon>Lactiplantibacillus</taxon>
    </lineage>
</organism>
<keyword evidence="2" id="KW-0732">Signal</keyword>
<dbReference type="RefSeq" id="WP_057706741.1">
    <property type="nucleotide sequence ID" value="NZ_JQCL01000074.1"/>
</dbReference>
<sequence length="392" mass="44100">MKRHWQFLIGGLSIIAAFALGVGIYVTQRPTATIKVNKPMVAKHYRVWKGTYLQGDSNAKFVVTNQDHDKKQTLSEAQGYGMLIAIMAARQGFGSQKTFDQLTQYYVDHQISKDNPLMAWRQQQVGQRMVSTTAEKTSATDGDLDIAYALILADEYWAQHGKPGRHDYGKLARRLLKAIAAREINPVTKLPRVGDWAKEGQSSELVRSSDLITAYFRKFARYTRDGTWTQVVQNSQTVLQKLSGKYETGLMADFVTVQGRNLDVGSVLPKQVDSPYDHQYGFNACRVPWRVAYDYQLNHSRISYDVTAKMLKFFRHCQRPGTVHDLSGNLLAQYDSAAFTAPVAYAAYVLNDQKLSQRYAPELDMGLVKQGYYPATLHMVTLLTSGTLGDAD</sequence>
<dbReference type="InterPro" id="IPR012341">
    <property type="entry name" value="6hp_glycosidase-like_sf"/>
</dbReference>
<dbReference type="Pfam" id="PF01270">
    <property type="entry name" value="Glyco_hydro_8"/>
    <property type="match status" value="1"/>
</dbReference>
<keyword evidence="6" id="KW-0119">Carbohydrate metabolism</keyword>
<dbReference type="EC" id="3.2.1.-" evidence="6"/>